<protein>
    <submittedName>
        <fullName evidence="1">14013_t:CDS:1</fullName>
    </submittedName>
</protein>
<dbReference type="EMBL" id="CAJVPU010024507">
    <property type="protein sequence ID" value="CAG8692627.1"/>
    <property type="molecule type" value="Genomic_DNA"/>
</dbReference>
<gene>
    <name evidence="1" type="ORF">DHETER_LOCUS11332</name>
</gene>
<sequence>MVSTRMSDINKNELYKKAATEWCSIKKKEEDIQAKIREYSNTLVQLCGCVIASTSYRQLPQFFSQSSSNLQQPQVSTITESIEPIHNNAVV</sequence>
<dbReference type="Proteomes" id="UP000789702">
    <property type="component" value="Unassembled WGS sequence"/>
</dbReference>
<keyword evidence="2" id="KW-1185">Reference proteome</keyword>
<comment type="caution">
    <text evidence="1">The sequence shown here is derived from an EMBL/GenBank/DDBJ whole genome shotgun (WGS) entry which is preliminary data.</text>
</comment>
<organism evidence="1 2">
    <name type="scientific">Dentiscutata heterogama</name>
    <dbReference type="NCBI Taxonomy" id="1316150"/>
    <lineage>
        <taxon>Eukaryota</taxon>
        <taxon>Fungi</taxon>
        <taxon>Fungi incertae sedis</taxon>
        <taxon>Mucoromycota</taxon>
        <taxon>Glomeromycotina</taxon>
        <taxon>Glomeromycetes</taxon>
        <taxon>Diversisporales</taxon>
        <taxon>Gigasporaceae</taxon>
        <taxon>Dentiscutata</taxon>
    </lineage>
</organism>
<reference evidence="1" key="1">
    <citation type="submission" date="2021-06" db="EMBL/GenBank/DDBJ databases">
        <authorList>
            <person name="Kallberg Y."/>
            <person name="Tangrot J."/>
            <person name="Rosling A."/>
        </authorList>
    </citation>
    <scope>NUCLEOTIDE SEQUENCE</scope>
    <source>
        <strain evidence="1">IL203A</strain>
    </source>
</reference>
<proteinExistence type="predicted"/>
<evidence type="ECO:0000313" key="2">
    <source>
        <dbReference type="Proteomes" id="UP000789702"/>
    </source>
</evidence>
<name>A0ACA9P6V4_9GLOM</name>
<accession>A0ACA9P6V4</accession>
<evidence type="ECO:0000313" key="1">
    <source>
        <dbReference type="EMBL" id="CAG8692627.1"/>
    </source>
</evidence>